<dbReference type="PANTHER" id="PTHR13114:SF7">
    <property type="entry name" value="MEDIATOR OF RNA POLYMERASE II TRANSCRIPTION SUBUNIT 17"/>
    <property type="match status" value="1"/>
</dbReference>
<dbReference type="Pfam" id="PF10156">
    <property type="entry name" value="Med17"/>
    <property type="match status" value="1"/>
</dbReference>
<dbReference type="Proteomes" id="UP000631181">
    <property type="component" value="Unassembled WGS sequence"/>
</dbReference>
<dbReference type="GO" id="GO:0006357">
    <property type="term" value="P:regulation of transcription by RNA polymerase II"/>
    <property type="evidence" value="ECO:0007669"/>
    <property type="project" value="InterPro"/>
</dbReference>
<evidence type="ECO:0000256" key="7">
    <source>
        <dbReference type="ARBA" id="ARBA00032014"/>
    </source>
</evidence>
<dbReference type="InterPro" id="IPR019313">
    <property type="entry name" value="Mediator_Med17"/>
</dbReference>
<keyword evidence="11" id="KW-1185">Reference proteome</keyword>
<evidence type="ECO:0000256" key="4">
    <source>
        <dbReference type="ARBA" id="ARBA00023015"/>
    </source>
</evidence>
<sequence>MVESFSLPLRPPTDKDERPDTLPVEIAQINNQWGSFREVNEDVLRAEIAKQKKPDATPSEEDEEEPTELDATERREQLYKRRLEITQFAVSVKHSSHATGSQDFCVKPVEYRKAHQETMLALDFISLLLSKHSPRQAETSMSPLLKQLAPLGSLSSDLVNAPPRTEATLKDIATVSRGWRMQSFNAVSNKLLNAATRLNREIDSETKYWNEVIAVKDKGWKVCRHPRVRQALAVRYGFIEATPAFRDRGLASLQRSNDGSLVLDQGLMPTSARYVRVQVKQGQQKWASSKPTGTIANETDPIEARILQARDSVFEEELFHELVREARALASCGVTTRENLIGIPVADDTEIMLDLVDIDGHDSQSQEALLRENDSIADGFAHGIRIMLCFAHRQNLRRRTQIPRPLTTARPPIPEYHLLRPALAYLQHLTLVRSLEAYFSDIYTVLRSAGLDLPPWNLQTCVGWPLGSVGKSTHSLEALVEKFLRPVESVFSGDLLTPRGSFSVTIRTNFSAVPLGSIYEVSFQLPTVSHLKTPNRVGLREEAEAAITHILLLDVVSAIASNPISAAPGKTEPQKWVPIYPPLGELLLPHSHPERHKKMKVTLTRHDMAVTTYLVNSIDGVGRGVQELRMQGAGAHVCKFPRSSSESSLDQGSEALMDFVAEEARRQSRM</sequence>
<organism evidence="10 11">
    <name type="scientific">Penicillium ucsense</name>
    <dbReference type="NCBI Taxonomy" id="2839758"/>
    <lineage>
        <taxon>Eukaryota</taxon>
        <taxon>Fungi</taxon>
        <taxon>Dikarya</taxon>
        <taxon>Ascomycota</taxon>
        <taxon>Pezizomycotina</taxon>
        <taxon>Eurotiomycetes</taxon>
        <taxon>Eurotiomycetidae</taxon>
        <taxon>Eurotiales</taxon>
        <taxon>Aspergillaceae</taxon>
        <taxon>Penicillium</taxon>
    </lineage>
</organism>
<name>A0A8J8WJK1_9EURO</name>
<evidence type="ECO:0000256" key="3">
    <source>
        <dbReference type="ARBA" id="ARBA00019610"/>
    </source>
</evidence>
<keyword evidence="5 8" id="KW-0804">Transcription</keyword>
<gene>
    <name evidence="8" type="primary">MED17</name>
    <name evidence="10" type="ORF">PECM_000783</name>
</gene>
<accession>A0A8J8WJK1</accession>
<evidence type="ECO:0000256" key="2">
    <source>
        <dbReference type="ARBA" id="ARBA00005635"/>
    </source>
</evidence>
<evidence type="ECO:0000256" key="6">
    <source>
        <dbReference type="ARBA" id="ARBA00023242"/>
    </source>
</evidence>
<evidence type="ECO:0000256" key="1">
    <source>
        <dbReference type="ARBA" id="ARBA00004123"/>
    </source>
</evidence>
<dbReference type="GO" id="GO:0003712">
    <property type="term" value="F:transcription coregulator activity"/>
    <property type="evidence" value="ECO:0007669"/>
    <property type="project" value="InterPro"/>
</dbReference>
<dbReference type="Gene3D" id="6.10.250.2620">
    <property type="match status" value="1"/>
</dbReference>
<dbReference type="EMBL" id="WIWV01000011">
    <property type="protein sequence ID" value="KAF7718860.1"/>
    <property type="molecule type" value="Genomic_DNA"/>
</dbReference>
<reference evidence="10" key="1">
    <citation type="journal article" date="2020" name="Front. Microbiol.">
        <title>Gene regulatory networks of Penicillium echinulatum 2HH and Penicillium oxalicum 114-2 inferred by a computational biology approach.</title>
        <authorList>
            <person name="Lenz A.R."/>
            <person name="Galan-Vasquez E."/>
            <person name="Balbinot E."/>
            <person name="De Abreu F.P."/>
            <person name="De Oliveira N.S."/>
            <person name="Da Rosa L.O."/>
            <person name="De Avila E Silva S."/>
            <person name="Camassola M."/>
            <person name="Dillon A.J.P."/>
            <person name="Perez-Rueda E."/>
        </authorList>
    </citation>
    <scope>NUCLEOTIDE SEQUENCE</scope>
    <source>
        <strain evidence="10">S1M29</strain>
    </source>
</reference>
<evidence type="ECO:0000256" key="8">
    <source>
        <dbReference type="RuleBase" id="RU364140"/>
    </source>
</evidence>
<comment type="subunit">
    <text evidence="8">Component of the Mediator complex.</text>
</comment>
<dbReference type="GO" id="GO:0016592">
    <property type="term" value="C:mediator complex"/>
    <property type="evidence" value="ECO:0007669"/>
    <property type="project" value="InterPro"/>
</dbReference>
<comment type="similarity">
    <text evidence="2 8">Belongs to the Mediator complex subunit 17 family.</text>
</comment>
<comment type="function">
    <text evidence="8">Component of the Mediator complex, a coactivator involved in the regulated transcription of nearly all RNA polymerase II-dependent genes. Mediator functions as a bridge to convey information from gene-specific regulatory proteins to the basal RNA polymerase II transcription machinery. Mediator is recruited to promoters by direct interactions with regulatory proteins and serves as a scaffold for the assembly of a functional preinitiation complex with RNA polymerase II and the general transcription factors.</text>
</comment>
<protein>
    <recommendedName>
        <fullName evidence="3 8">Mediator of RNA polymerase II transcription subunit 17</fullName>
    </recommendedName>
    <alternativeName>
        <fullName evidence="7 8">Mediator complex subunit 17</fullName>
    </alternativeName>
</protein>
<keyword evidence="6 8" id="KW-0539">Nucleus</keyword>
<dbReference type="AlphaFoldDB" id="A0A8J8WJK1"/>
<feature type="region of interest" description="Disordered" evidence="9">
    <location>
        <begin position="1"/>
        <end position="21"/>
    </location>
</feature>
<evidence type="ECO:0000313" key="10">
    <source>
        <dbReference type="EMBL" id="KAF7718860.1"/>
    </source>
</evidence>
<dbReference type="GO" id="GO:0070847">
    <property type="term" value="C:core mediator complex"/>
    <property type="evidence" value="ECO:0007669"/>
    <property type="project" value="TreeGrafter"/>
</dbReference>
<evidence type="ECO:0000313" key="11">
    <source>
        <dbReference type="Proteomes" id="UP000631181"/>
    </source>
</evidence>
<keyword evidence="4 8" id="KW-0805">Transcription regulation</keyword>
<dbReference type="OrthoDB" id="5319830at2759"/>
<proteinExistence type="inferred from homology"/>
<dbReference type="PANTHER" id="PTHR13114">
    <property type="entry name" value="MEDIATOR OF RNA POLYMERASE II TRANSCRIPTION SUBUNIT 17"/>
    <property type="match status" value="1"/>
</dbReference>
<evidence type="ECO:0000256" key="5">
    <source>
        <dbReference type="ARBA" id="ARBA00023163"/>
    </source>
</evidence>
<feature type="region of interest" description="Disordered" evidence="9">
    <location>
        <begin position="47"/>
        <end position="74"/>
    </location>
</feature>
<feature type="compositionally biased region" description="Acidic residues" evidence="9">
    <location>
        <begin position="58"/>
        <end position="70"/>
    </location>
</feature>
<comment type="caution">
    <text evidence="10">The sequence shown here is derived from an EMBL/GenBank/DDBJ whole genome shotgun (WGS) entry which is preliminary data.</text>
</comment>
<keyword evidence="8" id="KW-0010">Activator</keyword>
<evidence type="ECO:0000256" key="9">
    <source>
        <dbReference type="SAM" id="MobiDB-lite"/>
    </source>
</evidence>
<comment type="subcellular location">
    <subcellularLocation>
        <location evidence="1 8">Nucleus</location>
    </subcellularLocation>
</comment>